<dbReference type="Gene3D" id="3.40.50.1820">
    <property type="entry name" value="alpha/beta hydrolase"/>
    <property type="match status" value="1"/>
</dbReference>
<dbReference type="AlphaFoldDB" id="A0A517N054"/>
<dbReference type="RefSeq" id="WP_145062085.1">
    <property type="nucleotide sequence ID" value="NZ_CP036263.1"/>
</dbReference>
<evidence type="ECO:0000313" key="3">
    <source>
        <dbReference type="EMBL" id="QDT00519.1"/>
    </source>
</evidence>
<protein>
    <submittedName>
        <fullName evidence="3">Alpha/beta hydrolase family protein</fullName>
    </submittedName>
</protein>
<feature type="chain" id="PRO_5022200612" evidence="1">
    <location>
        <begin position="30"/>
        <end position="318"/>
    </location>
</feature>
<feature type="domain" description="AB hydrolase-1" evidence="2">
    <location>
        <begin position="65"/>
        <end position="228"/>
    </location>
</feature>
<dbReference type="InterPro" id="IPR029058">
    <property type="entry name" value="AB_hydrolase_fold"/>
</dbReference>
<organism evidence="3 4">
    <name type="scientific">Adhaeretor mobilis</name>
    <dbReference type="NCBI Taxonomy" id="1930276"/>
    <lineage>
        <taxon>Bacteria</taxon>
        <taxon>Pseudomonadati</taxon>
        <taxon>Planctomycetota</taxon>
        <taxon>Planctomycetia</taxon>
        <taxon>Pirellulales</taxon>
        <taxon>Lacipirellulaceae</taxon>
        <taxon>Adhaeretor</taxon>
    </lineage>
</organism>
<dbReference type="OrthoDB" id="282214at2"/>
<keyword evidence="1" id="KW-0732">Signal</keyword>
<name>A0A517N054_9BACT</name>
<feature type="signal peptide" evidence="1">
    <location>
        <begin position="1"/>
        <end position="29"/>
    </location>
</feature>
<evidence type="ECO:0000256" key="1">
    <source>
        <dbReference type="SAM" id="SignalP"/>
    </source>
</evidence>
<dbReference type="Proteomes" id="UP000319852">
    <property type="component" value="Chromosome"/>
</dbReference>
<proteinExistence type="predicted"/>
<keyword evidence="4" id="KW-1185">Reference proteome</keyword>
<evidence type="ECO:0000259" key="2">
    <source>
        <dbReference type="Pfam" id="PF12697"/>
    </source>
</evidence>
<gene>
    <name evidence="3" type="ORF">HG15A2_38570</name>
</gene>
<reference evidence="3 4" key="1">
    <citation type="submission" date="2019-02" db="EMBL/GenBank/DDBJ databases">
        <title>Deep-cultivation of Planctomycetes and their phenomic and genomic characterization uncovers novel biology.</title>
        <authorList>
            <person name="Wiegand S."/>
            <person name="Jogler M."/>
            <person name="Boedeker C."/>
            <person name="Pinto D."/>
            <person name="Vollmers J."/>
            <person name="Rivas-Marin E."/>
            <person name="Kohn T."/>
            <person name="Peeters S.H."/>
            <person name="Heuer A."/>
            <person name="Rast P."/>
            <person name="Oberbeckmann S."/>
            <person name="Bunk B."/>
            <person name="Jeske O."/>
            <person name="Meyerdierks A."/>
            <person name="Storesund J.E."/>
            <person name="Kallscheuer N."/>
            <person name="Luecker S."/>
            <person name="Lage O.M."/>
            <person name="Pohl T."/>
            <person name="Merkel B.J."/>
            <person name="Hornburger P."/>
            <person name="Mueller R.-W."/>
            <person name="Bruemmer F."/>
            <person name="Labrenz M."/>
            <person name="Spormann A.M."/>
            <person name="Op den Camp H."/>
            <person name="Overmann J."/>
            <person name="Amann R."/>
            <person name="Jetten M.S.M."/>
            <person name="Mascher T."/>
            <person name="Medema M.H."/>
            <person name="Devos D.P."/>
            <person name="Kaster A.-K."/>
            <person name="Ovreas L."/>
            <person name="Rohde M."/>
            <person name="Galperin M.Y."/>
            <person name="Jogler C."/>
        </authorList>
    </citation>
    <scope>NUCLEOTIDE SEQUENCE [LARGE SCALE GENOMIC DNA]</scope>
    <source>
        <strain evidence="3 4">HG15A2</strain>
    </source>
</reference>
<dbReference type="SUPFAM" id="SSF53474">
    <property type="entry name" value="alpha/beta-Hydrolases"/>
    <property type="match status" value="1"/>
</dbReference>
<dbReference type="InterPro" id="IPR000073">
    <property type="entry name" value="AB_hydrolase_1"/>
</dbReference>
<dbReference type="EMBL" id="CP036263">
    <property type="protein sequence ID" value="QDT00519.1"/>
    <property type="molecule type" value="Genomic_DNA"/>
</dbReference>
<dbReference type="KEGG" id="amob:HG15A2_38570"/>
<sequence length="318" mass="35623" precursor="true">MPLVRARFTSSLAVLFAFAAMLLSGTSLWAQSAAEPENLSFTTKDGVQIKGTYYPSDVGEQAVPVIMLHDANESRAVFADFARLLQSPVLPNGQKRDSRAVVTIDLRGHGDSRTAIGRNGATVELDGSNFRTSDYAAMVLQDMEAVRKFLVEKNNAHDLNLNKLCLIGSGMGANVATIWAARDWSMPPLARVKQGQDVKALVLISPRWSFRGLPLKDAIRQPGLREGASFFVAYGNEDGKFKSDARNIHKNLERYHPEPPRDQIREKKTLYFNDKLDTSLQGSELLTKPQFKLFVDIDVFIERRLVNQDFPWIDRKLQ</sequence>
<accession>A0A517N054</accession>
<evidence type="ECO:0000313" key="4">
    <source>
        <dbReference type="Proteomes" id="UP000319852"/>
    </source>
</evidence>
<dbReference type="GO" id="GO:0016787">
    <property type="term" value="F:hydrolase activity"/>
    <property type="evidence" value="ECO:0007669"/>
    <property type="project" value="UniProtKB-KW"/>
</dbReference>
<dbReference type="Pfam" id="PF12697">
    <property type="entry name" value="Abhydrolase_6"/>
    <property type="match status" value="1"/>
</dbReference>
<keyword evidence="3" id="KW-0378">Hydrolase</keyword>